<sequence>MKIYGVEMELINGLLNFSNEDVQEKEKDSVVEDDDEEEGYSFVSSQEHDLKTCSDGPSIKNEFGFVPESELIVSVNATSKPKLTLRRPKERLETSHRAAVCHGEKSSELEEEMMANIPKFKTAPD</sequence>
<comment type="caution">
    <text evidence="2">The sequence shown here is derived from an EMBL/GenBank/DDBJ whole genome shotgun (WGS) entry which is preliminary data.</text>
</comment>
<dbReference type="AlphaFoldDB" id="A0A835M7X1"/>
<gene>
    <name evidence="2" type="ORF">IFM89_033104</name>
</gene>
<feature type="region of interest" description="Disordered" evidence="1">
    <location>
        <begin position="22"/>
        <end position="51"/>
    </location>
</feature>
<evidence type="ECO:0000313" key="2">
    <source>
        <dbReference type="EMBL" id="KAF9617034.1"/>
    </source>
</evidence>
<keyword evidence="3" id="KW-1185">Reference proteome</keyword>
<protein>
    <submittedName>
        <fullName evidence="2">Uncharacterized protein</fullName>
    </submittedName>
</protein>
<evidence type="ECO:0000256" key="1">
    <source>
        <dbReference type="SAM" id="MobiDB-lite"/>
    </source>
</evidence>
<accession>A0A835M7X1</accession>
<organism evidence="2 3">
    <name type="scientific">Coptis chinensis</name>
    <dbReference type="NCBI Taxonomy" id="261450"/>
    <lineage>
        <taxon>Eukaryota</taxon>
        <taxon>Viridiplantae</taxon>
        <taxon>Streptophyta</taxon>
        <taxon>Embryophyta</taxon>
        <taxon>Tracheophyta</taxon>
        <taxon>Spermatophyta</taxon>
        <taxon>Magnoliopsida</taxon>
        <taxon>Ranunculales</taxon>
        <taxon>Ranunculaceae</taxon>
        <taxon>Coptidoideae</taxon>
        <taxon>Coptis</taxon>
    </lineage>
</organism>
<dbReference type="OrthoDB" id="1747694at2759"/>
<reference evidence="2 3" key="1">
    <citation type="submission" date="2020-10" db="EMBL/GenBank/DDBJ databases">
        <title>The Coptis chinensis genome and diversification of protoberbering-type alkaloids.</title>
        <authorList>
            <person name="Wang B."/>
            <person name="Shu S."/>
            <person name="Song C."/>
            <person name="Liu Y."/>
        </authorList>
    </citation>
    <scope>NUCLEOTIDE SEQUENCE [LARGE SCALE GENOMIC DNA]</scope>
    <source>
        <strain evidence="2">HL-2020</strain>
        <tissue evidence="2">Leaf</tissue>
    </source>
</reference>
<dbReference type="EMBL" id="JADFTS010000003">
    <property type="protein sequence ID" value="KAF9617034.1"/>
    <property type="molecule type" value="Genomic_DNA"/>
</dbReference>
<feature type="compositionally biased region" description="Basic and acidic residues" evidence="1">
    <location>
        <begin position="90"/>
        <end position="108"/>
    </location>
</feature>
<name>A0A835M7X1_9MAGN</name>
<dbReference type="Proteomes" id="UP000631114">
    <property type="component" value="Unassembled WGS sequence"/>
</dbReference>
<evidence type="ECO:0000313" key="3">
    <source>
        <dbReference type="Proteomes" id="UP000631114"/>
    </source>
</evidence>
<proteinExistence type="predicted"/>
<feature type="region of interest" description="Disordered" evidence="1">
    <location>
        <begin position="90"/>
        <end position="110"/>
    </location>
</feature>